<evidence type="ECO:0000259" key="6">
    <source>
        <dbReference type="Pfam" id="PF00155"/>
    </source>
</evidence>
<dbReference type="Gene3D" id="3.90.1150.10">
    <property type="entry name" value="Aspartate Aminotransferase, domain 1"/>
    <property type="match status" value="1"/>
</dbReference>
<comment type="similarity">
    <text evidence="5">Belongs to the class-II pyridoxal-phosphate-dependent aminotransferase family. MalY/PatB cystathionine beta-lyase subfamily.</text>
</comment>
<dbReference type="PANTHER" id="PTHR43525:SF2">
    <property type="entry name" value="CYSTATHIONINE BETA-LYASE-RELATED"/>
    <property type="match status" value="1"/>
</dbReference>
<dbReference type="InterPro" id="IPR004839">
    <property type="entry name" value="Aminotransferase_I/II_large"/>
</dbReference>
<dbReference type="KEGG" id="cgv:CGLAU_07465"/>
<reference evidence="7 8" key="1">
    <citation type="submission" date="2016-12" db="EMBL/GenBank/DDBJ databases">
        <authorList>
            <person name="Song W.-J."/>
            <person name="Kurnit D.M."/>
        </authorList>
    </citation>
    <scope>NUCLEOTIDE SEQUENCE [LARGE SCALE GENOMIC DNA]</scope>
    <source>
        <strain evidence="7 8">DSM 30827</strain>
    </source>
</reference>
<dbReference type="GO" id="GO:0047804">
    <property type="term" value="F:cysteine-S-conjugate beta-lyase activity"/>
    <property type="evidence" value="ECO:0007669"/>
    <property type="project" value="UniProtKB-EC"/>
</dbReference>
<comment type="cofactor">
    <cofactor evidence="1">
        <name>pyridoxal 5'-phosphate</name>
        <dbReference type="ChEBI" id="CHEBI:597326"/>
    </cofactor>
</comment>
<dbReference type="PANTHER" id="PTHR43525">
    <property type="entry name" value="PROTEIN MALY"/>
    <property type="match status" value="1"/>
</dbReference>
<dbReference type="RefSeq" id="WP_301924674.1">
    <property type="nucleotide sequence ID" value="NZ_CALTZW010000001.1"/>
</dbReference>
<evidence type="ECO:0000313" key="8">
    <source>
        <dbReference type="Proteomes" id="UP000217209"/>
    </source>
</evidence>
<gene>
    <name evidence="7" type="primary">patB1</name>
    <name evidence="7" type="ORF">CGLAU_07465</name>
</gene>
<dbReference type="InterPro" id="IPR015422">
    <property type="entry name" value="PyrdxlP-dep_Trfase_small"/>
</dbReference>
<feature type="domain" description="Aminotransferase class I/classII large" evidence="6">
    <location>
        <begin position="31"/>
        <end position="346"/>
    </location>
</feature>
<evidence type="ECO:0000256" key="2">
    <source>
        <dbReference type="ARBA" id="ARBA00012224"/>
    </source>
</evidence>
<keyword evidence="4 7" id="KW-0456">Lyase</keyword>
<keyword evidence="8" id="KW-1185">Reference proteome</keyword>
<dbReference type="InterPro" id="IPR015424">
    <property type="entry name" value="PyrdxlP-dep_Trfase"/>
</dbReference>
<dbReference type="EC" id="4.4.1.13" evidence="2"/>
<sequence length="366" mass="40383">MSWSNPGLIGAFVAEMAFGVPAQVKERLSSQVLRQPLGYSTIEDLRELQYATAGFLHQNFDWEVHPDAIQATADVIAIYVFVLEHLVDPDRPVVIPTPAYMPFREVLEALDRSYIEVPMKLDDGRYTNDTEGIRAAFEAGAQLLVLCNPHNPTGRSFAASELRAVSDLVADYDGLVFADEIWSPLTRRGTHTPFASLSAQAAAQSITAISATKAFNMAGAKCAQVILTNENHAEIWRKKGWIPLKAVSTLGAAASSTAYSAGAVWLDEIRRYLERNRDELVNFVAHQMPGVRIHTPDTTYIAWLDCSELGVSDPRSFFLERAGVEMTEGSRCGAGFENHLRFTFPMPNPIMHLALTRMRSAALSIP</sequence>
<proteinExistence type="inferred from homology"/>
<evidence type="ECO:0000313" key="7">
    <source>
        <dbReference type="EMBL" id="AQQ15448.1"/>
    </source>
</evidence>
<evidence type="ECO:0000256" key="3">
    <source>
        <dbReference type="ARBA" id="ARBA00022898"/>
    </source>
</evidence>
<dbReference type="CDD" id="cd00609">
    <property type="entry name" value="AAT_like"/>
    <property type="match status" value="1"/>
</dbReference>
<evidence type="ECO:0000256" key="5">
    <source>
        <dbReference type="ARBA" id="ARBA00037974"/>
    </source>
</evidence>
<accession>A0A1Q2HX77</accession>
<dbReference type="SUPFAM" id="SSF53383">
    <property type="entry name" value="PLP-dependent transferases"/>
    <property type="match status" value="1"/>
</dbReference>
<keyword evidence="3" id="KW-0663">Pyridoxal phosphate</keyword>
<dbReference type="InterPro" id="IPR015421">
    <property type="entry name" value="PyrdxlP-dep_Trfase_major"/>
</dbReference>
<evidence type="ECO:0000256" key="4">
    <source>
        <dbReference type="ARBA" id="ARBA00023239"/>
    </source>
</evidence>
<organism evidence="7 8">
    <name type="scientific">Corynebacterium glaucum</name>
    <dbReference type="NCBI Taxonomy" id="187491"/>
    <lineage>
        <taxon>Bacteria</taxon>
        <taxon>Bacillati</taxon>
        <taxon>Actinomycetota</taxon>
        <taxon>Actinomycetes</taxon>
        <taxon>Mycobacteriales</taxon>
        <taxon>Corynebacteriaceae</taxon>
        <taxon>Corynebacterium</taxon>
    </lineage>
</organism>
<dbReference type="Gene3D" id="3.40.640.10">
    <property type="entry name" value="Type I PLP-dependent aspartate aminotransferase-like (Major domain)"/>
    <property type="match status" value="1"/>
</dbReference>
<dbReference type="Pfam" id="PF00155">
    <property type="entry name" value="Aminotran_1_2"/>
    <property type="match status" value="1"/>
</dbReference>
<dbReference type="EMBL" id="CP019688">
    <property type="protein sequence ID" value="AQQ15448.1"/>
    <property type="molecule type" value="Genomic_DNA"/>
</dbReference>
<dbReference type="GO" id="GO:0030170">
    <property type="term" value="F:pyridoxal phosphate binding"/>
    <property type="evidence" value="ECO:0007669"/>
    <property type="project" value="InterPro"/>
</dbReference>
<protein>
    <recommendedName>
        <fullName evidence="2">cysteine-S-conjugate beta-lyase</fullName>
        <ecNumber evidence="2">4.4.1.13</ecNumber>
    </recommendedName>
</protein>
<dbReference type="InterPro" id="IPR051798">
    <property type="entry name" value="Class-II_PLP-Dep_Aminotrans"/>
</dbReference>
<dbReference type="AlphaFoldDB" id="A0A1Q2HX77"/>
<evidence type="ECO:0000256" key="1">
    <source>
        <dbReference type="ARBA" id="ARBA00001933"/>
    </source>
</evidence>
<dbReference type="Proteomes" id="UP000217209">
    <property type="component" value="Chromosome"/>
</dbReference>
<name>A0A1Q2HX77_9CORY</name>